<evidence type="ECO:0008006" key="5">
    <source>
        <dbReference type="Google" id="ProtNLM"/>
    </source>
</evidence>
<organism evidence="3 4">
    <name type="scientific">Thermocoleostomius sinensis A174</name>
    <dbReference type="NCBI Taxonomy" id="2016057"/>
    <lineage>
        <taxon>Bacteria</taxon>
        <taxon>Bacillati</taxon>
        <taxon>Cyanobacteriota</taxon>
        <taxon>Cyanophyceae</taxon>
        <taxon>Oculatellales</taxon>
        <taxon>Oculatellaceae</taxon>
        <taxon>Thermocoleostomius</taxon>
    </lineage>
</organism>
<evidence type="ECO:0000256" key="1">
    <source>
        <dbReference type="SAM" id="MobiDB-lite"/>
    </source>
</evidence>
<feature type="compositionally biased region" description="Polar residues" evidence="1">
    <location>
        <begin position="203"/>
        <end position="231"/>
    </location>
</feature>
<reference evidence="3" key="1">
    <citation type="submission" date="2022-12" db="EMBL/GenBank/DDBJ databases">
        <title>Polyphasic identification of a Novel Hot-Spring Cyanobacterium Ocullathermofonsia sinensis gen nov. sp. nov. and Genomic Insights on its Adaptations to the Thermal Habitat.</title>
        <authorList>
            <person name="Daroch M."/>
            <person name="Tang J."/>
            <person name="Jiang Y."/>
        </authorList>
    </citation>
    <scope>NUCLEOTIDE SEQUENCE</scope>
    <source>
        <strain evidence="3">PKUAC-SCTA174</strain>
    </source>
</reference>
<feature type="signal peptide" evidence="2">
    <location>
        <begin position="1"/>
        <end position="23"/>
    </location>
</feature>
<protein>
    <recommendedName>
        <fullName evidence="5">Secreted protein</fullName>
    </recommendedName>
</protein>
<feature type="compositionally biased region" description="Basic and acidic residues" evidence="1">
    <location>
        <begin position="86"/>
        <end position="95"/>
    </location>
</feature>
<accession>A0A9E9C8L2</accession>
<evidence type="ECO:0000256" key="2">
    <source>
        <dbReference type="SAM" id="SignalP"/>
    </source>
</evidence>
<feature type="compositionally biased region" description="Pro residues" evidence="1">
    <location>
        <begin position="279"/>
        <end position="290"/>
    </location>
</feature>
<feature type="compositionally biased region" description="Polar residues" evidence="1">
    <location>
        <begin position="239"/>
        <end position="257"/>
    </location>
</feature>
<feature type="compositionally biased region" description="Basic and acidic residues" evidence="1">
    <location>
        <begin position="67"/>
        <end position="79"/>
    </location>
</feature>
<gene>
    <name evidence="3" type="ORF">OXH18_05975</name>
</gene>
<proteinExistence type="predicted"/>
<feature type="chain" id="PRO_5038695132" description="Secreted protein" evidence="2">
    <location>
        <begin position="24"/>
        <end position="550"/>
    </location>
</feature>
<evidence type="ECO:0000313" key="3">
    <source>
        <dbReference type="EMBL" id="WAL61534.1"/>
    </source>
</evidence>
<feature type="compositionally biased region" description="Low complexity" evidence="1">
    <location>
        <begin position="182"/>
        <end position="202"/>
    </location>
</feature>
<dbReference type="KEGG" id="tsin:OXH18_05975"/>
<evidence type="ECO:0000313" key="4">
    <source>
        <dbReference type="Proteomes" id="UP001163152"/>
    </source>
</evidence>
<keyword evidence="2" id="KW-0732">Signal</keyword>
<dbReference type="EMBL" id="CP113797">
    <property type="protein sequence ID" value="WAL61534.1"/>
    <property type="molecule type" value="Genomic_DNA"/>
</dbReference>
<dbReference type="Proteomes" id="UP001163152">
    <property type="component" value="Chromosome"/>
</dbReference>
<name>A0A9E9C8L2_9CYAN</name>
<feature type="region of interest" description="Disordered" evidence="1">
    <location>
        <begin position="27"/>
        <end position="300"/>
    </location>
</feature>
<feature type="compositionally biased region" description="Low complexity" evidence="1">
    <location>
        <begin position="152"/>
        <end position="162"/>
    </location>
</feature>
<keyword evidence="4" id="KW-1185">Reference proteome</keyword>
<sequence>MKHSLVLLLGLTSLVLSSAPAYANHPPAPIDFDPSQLSSNRPHQLAQKSSDGSRLKQQDSASQTHQLDTHTEIHTDTRKQINQSAKGRDFDRSNSEELSPGDIVEDLSSRDRLPSNLPHMPDRSYQLETTESPPFRLREDLTDAELFEEEPTSTSVEPTLPSKSPSIELESSDAAFDQFFESLQSQPSSEPSSSINSIDQSIHPTNDSTFSTDRNFSRQHSAQAEVNSKSQLEARRVYQTDTQKSNARSSVSPQSSPGLDFSLSPHPSSLPQATVAPSPVLPQPVPPSPETTPKDNALDGLSKGELEKLFAGESDSLVAIAVGSAEGTRSPDGGKNPAYRGHVDPGNGVWNLGSFSYQHGANSPEEADAKQLARLRAQAKTIFDKASAKGLDLTLEEKLNGIDLANQAPKAALDEWGYIDRLAEAYARGLTGSDAILWARVQSFINPRTQTWDAPGLGNSQERITRDQERRMFAIADAIANYLQQIAHRSLPKSSDDQANRKDNIQQNGMAQLFTQKFMDLFASSSSDRESDQQAELPIVQQILSLNLSG</sequence>
<dbReference type="AlphaFoldDB" id="A0A9E9C8L2"/>
<feature type="compositionally biased region" description="Polar residues" evidence="1">
    <location>
        <begin position="35"/>
        <end position="50"/>
    </location>
</feature>
<feature type="compositionally biased region" description="Acidic residues" evidence="1">
    <location>
        <begin position="142"/>
        <end position="151"/>
    </location>
</feature>
<dbReference type="RefSeq" id="WP_268611525.1">
    <property type="nucleotide sequence ID" value="NZ_CP113797.1"/>
</dbReference>